<dbReference type="EMBL" id="ML976615">
    <property type="protein sequence ID" value="KAF1848987.1"/>
    <property type="molecule type" value="Genomic_DNA"/>
</dbReference>
<dbReference type="GeneID" id="63845653"/>
<name>A0A9P4GNM7_9PLEO</name>
<evidence type="ECO:0000313" key="3">
    <source>
        <dbReference type="Proteomes" id="UP000800039"/>
    </source>
</evidence>
<proteinExistence type="predicted"/>
<dbReference type="RefSeq" id="XP_040791550.1">
    <property type="nucleotide sequence ID" value="XM_040928400.1"/>
</dbReference>
<dbReference type="Pfam" id="PF06985">
    <property type="entry name" value="HET"/>
    <property type="match status" value="1"/>
</dbReference>
<accession>A0A9P4GNM7</accession>
<keyword evidence="3" id="KW-1185">Reference proteome</keyword>
<dbReference type="InterPro" id="IPR010730">
    <property type="entry name" value="HET"/>
</dbReference>
<dbReference type="PANTHER" id="PTHR33112">
    <property type="entry name" value="DOMAIN PROTEIN, PUTATIVE-RELATED"/>
    <property type="match status" value="1"/>
</dbReference>
<evidence type="ECO:0000259" key="1">
    <source>
        <dbReference type="Pfam" id="PF06985"/>
    </source>
</evidence>
<reference evidence="2" key="1">
    <citation type="submission" date="2020-01" db="EMBL/GenBank/DDBJ databases">
        <authorList>
            <consortium name="DOE Joint Genome Institute"/>
            <person name="Haridas S."/>
            <person name="Albert R."/>
            <person name="Binder M."/>
            <person name="Bloem J."/>
            <person name="Labutti K."/>
            <person name="Salamov A."/>
            <person name="Andreopoulos B."/>
            <person name="Baker S.E."/>
            <person name="Barry K."/>
            <person name="Bills G."/>
            <person name="Bluhm B.H."/>
            <person name="Cannon C."/>
            <person name="Castanera R."/>
            <person name="Culley D.E."/>
            <person name="Daum C."/>
            <person name="Ezra D."/>
            <person name="Gonzalez J.B."/>
            <person name="Henrissat B."/>
            <person name="Kuo A."/>
            <person name="Liang C."/>
            <person name="Lipzen A."/>
            <person name="Lutzoni F."/>
            <person name="Magnuson J."/>
            <person name="Mondo S."/>
            <person name="Nolan M."/>
            <person name="Ohm R."/>
            <person name="Pangilinan J."/>
            <person name="Park H.-J."/>
            <person name="Ramirez L."/>
            <person name="Alfaro M."/>
            <person name="Sun H."/>
            <person name="Tritt A."/>
            <person name="Yoshinaga Y."/>
            <person name="Zwiers L.-H."/>
            <person name="Turgeon B.G."/>
            <person name="Goodwin S.B."/>
            <person name="Spatafora J.W."/>
            <person name="Crous P.W."/>
            <person name="Grigoriev I.V."/>
        </authorList>
    </citation>
    <scope>NUCLEOTIDE SEQUENCE</scope>
    <source>
        <strain evidence="2">CBS 394.84</strain>
    </source>
</reference>
<comment type="caution">
    <text evidence="2">The sequence shown here is derived from an EMBL/GenBank/DDBJ whole genome shotgun (WGS) entry which is preliminary data.</text>
</comment>
<feature type="domain" description="Heterokaryon incompatibility" evidence="1">
    <location>
        <begin position="40"/>
        <end position="191"/>
    </location>
</feature>
<dbReference type="AlphaFoldDB" id="A0A9P4GNM7"/>
<dbReference type="Proteomes" id="UP000800039">
    <property type="component" value="Unassembled WGS sequence"/>
</dbReference>
<evidence type="ECO:0000313" key="2">
    <source>
        <dbReference type="EMBL" id="KAF1848987.1"/>
    </source>
</evidence>
<dbReference type="PANTHER" id="PTHR33112:SF16">
    <property type="entry name" value="HETEROKARYON INCOMPATIBILITY DOMAIN-CONTAINING PROTEIN"/>
    <property type="match status" value="1"/>
</dbReference>
<gene>
    <name evidence="2" type="ORF">K460DRAFT_280415</name>
</gene>
<sequence length="505" mass="57099">MTESLEINALRVPARLIELQVNEGLRIVDTSYLKPSDQGFAALSYVWGMQQTFILLEKNREELSRGFDIAQLPQTIRDAVTVTRHIGLQYLWVDALCIMQDSNDDKSRELPKMRLIYKYAAVTIVASVANSAMEGFLHYIEEQVGYFIEPVSVPFRIKDNAQPQTNVILSYPADYKRSKDPINDRAWTFQELLLSTRAIMFSYRGVQMIDRTDIPAADGFTSGKDPQLPSLPWSGQMFSLATDSKNARQIWLAVRGEYSRRSLTHQGDKLLAIAAVAEELGRKYESQYLAGMWERDLAMDLQWSCPRHQNVSSRDFGRKTRALGYVAPSWSWASVDASVEDFIHVWEEEGERGGAGIKDALGFKVISCDVERSVPDFAYGAVKSGTLVAKGRLLQFVWRPHKDDDFHRNLESDGFLVVLGQPKDNPYSEITCGEATLDALDPELQNGVEVTCLATRLIENVPGRDDVEGLMLLPEMEERYRRVGFFKLTTPAMFEDCGLEHITIV</sequence>
<organism evidence="2 3">
    <name type="scientific">Cucurbitaria berberidis CBS 394.84</name>
    <dbReference type="NCBI Taxonomy" id="1168544"/>
    <lineage>
        <taxon>Eukaryota</taxon>
        <taxon>Fungi</taxon>
        <taxon>Dikarya</taxon>
        <taxon>Ascomycota</taxon>
        <taxon>Pezizomycotina</taxon>
        <taxon>Dothideomycetes</taxon>
        <taxon>Pleosporomycetidae</taxon>
        <taxon>Pleosporales</taxon>
        <taxon>Pleosporineae</taxon>
        <taxon>Cucurbitariaceae</taxon>
        <taxon>Cucurbitaria</taxon>
    </lineage>
</organism>
<dbReference type="OrthoDB" id="5125733at2759"/>
<protein>
    <submittedName>
        <fullName evidence="2">HET-domain-containing protein</fullName>
    </submittedName>
</protein>